<dbReference type="Proteomes" id="UP000007174">
    <property type="component" value="Unassembled WGS sequence"/>
</dbReference>
<evidence type="ECO:0000313" key="2">
    <source>
        <dbReference type="EMBL" id="CCF47380.1"/>
    </source>
</evidence>
<proteinExistence type="predicted"/>
<feature type="region of interest" description="Disordered" evidence="1">
    <location>
        <begin position="142"/>
        <end position="195"/>
    </location>
</feature>
<dbReference type="AlphaFoldDB" id="H1W4G7"/>
<reference evidence="3" key="1">
    <citation type="journal article" date="2012" name="Nat. Genet.">
        <title>Lifestyle transitions in plant pathogenic Colletotrichum fungi deciphered by genome and transcriptome analyses.</title>
        <authorList>
            <person name="O'Connell R.J."/>
            <person name="Thon M.R."/>
            <person name="Hacquard S."/>
            <person name="Amyotte S.G."/>
            <person name="Kleemann J."/>
            <person name="Torres M.F."/>
            <person name="Damm U."/>
            <person name="Buiate E.A."/>
            <person name="Epstein L."/>
            <person name="Alkan N."/>
            <person name="Altmueller J."/>
            <person name="Alvarado-Balderrama L."/>
            <person name="Bauser C.A."/>
            <person name="Becker C."/>
            <person name="Birren B.W."/>
            <person name="Chen Z."/>
            <person name="Choi J."/>
            <person name="Crouch J.A."/>
            <person name="Duvick J.P."/>
            <person name="Farman M.A."/>
            <person name="Gan P."/>
            <person name="Heiman D."/>
            <person name="Henrissat B."/>
            <person name="Howard R.J."/>
            <person name="Kabbage M."/>
            <person name="Koch C."/>
            <person name="Kracher B."/>
            <person name="Kubo Y."/>
            <person name="Law A.D."/>
            <person name="Lebrun M.-H."/>
            <person name="Lee Y.-H."/>
            <person name="Miyara I."/>
            <person name="Moore N."/>
            <person name="Neumann U."/>
            <person name="Nordstroem K."/>
            <person name="Panaccione D.G."/>
            <person name="Panstruga R."/>
            <person name="Place M."/>
            <person name="Proctor R.H."/>
            <person name="Prusky D."/>
            <person name="Rech G."/>
            <person name="Reinhardt R."/>
            <person name="Rollins J.A."/>
            <person name="Rounsley S."/>
            <person name="Schardl C.L."/>
            <person name="Schwartz D.C."/>
            <person name="Shenoy N."/>
            <person name="Shirasu K."/>
            <person name="Sikhakolli U.R."/>
            <person name="Stueber K."/>
            <person name="Sukno S.A."/>
            <person name="Sweigard J.A."/>
            <person name="Takano Y."/>
            <person name="Takahara H."/>
            <person name="Trail F."/>
            <person name="van der Does H.C."/>
            <person name="Voll L.M."/>
            <person name="Will I."/>
            <person name="Young S."/>
            <person name="Zeng Q."/>
            <person name="Zhang J."/>
            <person name="Zhou S."/>
            <person name="Dickman M.B."/>
            <person name="Schulze-Lefert P."/>
            <person name="Ver Loren van Themaat E."/>
            <person name="Ma L.-J."/>
            <person name="Vaillancourt L.J."/>
        </authorList>
    </citation>
    <scope>NUCLEOTIDE SEQUENCE [LARGE SCALE GENOMIC DNA]</scope>
    <source>
        <strain evidence="3">IMI 349063</strain>
    </source>
</reference>
<dbReference type="STRING" id="759273.H1W4G7"/>
<accession>H1W4G7</accession>
<organism evidence="2 3">
    <name type="scientific">Colletotrichum higginsianum (strain IMI 349063)</name>
    <name type="common">Crucifer anthracnose fungus</name>
    <dbReference type="NCBI Taxonomy" id="759273"/>
    <lineage>
        <taxon>Eukaryota</taxon>
        <taxon>Fungi</taxon>
        <taxon>Dikarya</taxon>
        <taxon>Ascomycota</taxon>
        <taxon>Pezizomycotina</taxon>
        <taxon>Sordariomycetes</taxon>
        <taxon>Hypocreomycetidae</taxon>
        <taxon>Glomerellales</taxon>
        <taxon>Glomerellaceae</taxon>
        <taxon>Colletotrichum</taxon>
        <taxon>Colletotrichum destructivum species complex</taxon>
    </lineage>
</organism>
<evidence type="ECO:0000313" key="3">
    <source>
        <dbReference type="Proteomes" id="UP000007174"/>
    </source>
</evidence>
<dbReference type="EMBL" id="CACQ02009657">
    <property type="protein sequence ID" value="CCF47380.1"/>
    <property type="molecule type" value="Genomic_DNA"/>
</dbReference>
<dbReference type="VEuPathDB" id="FungiDB:CH63R_06020"/>
<name>H1W4G7_COLHI</name>
<evidence type="ECO:0000256" key="1">
    <source>
        <dbReference type="SAM" id="MobiDB-lite"/>
    </source>
</evidence>
<protein>
    <submittedName>
        <fullName evidence="2">Uncharacterized protein</fullName>
    </submittedName>
</protein>
<dbReference type="HOGENOM" id="CLU_092481_0_0_1"/>
<feature type="compositionally biased region" description="Basic and acidic residues" evidence="1">
    <location>
        <begin position="179"/>
        <end position="195"/>
    </location>
</feature>
<gene>
    <name evidence="2" type="ORF">CH063_15792</name>
</gene>
<feature type="compositionally biased region" description="Gly residues" evidence="1">
    <location>
        <begin position="152"/>
        <end position="171"/>
    </location>
</feature>
<dbReference type="eggNOG" id="ENOG502QRJE">
    <property type="taxonomic scope" value="Eukaryota"/>
</dbReference>
<sequence>MPFLEYPHEIGPGTWDVAGGLFSETYSRCRYRYTRLLVDVPLSGRERDLRDATEEVMGGICGVLLEVGFGIERAWFELEEEPAEGGRSGLEAESQGWVDAVRRLRAWVGWEGEFTRCTRVCAWDERCYIPMWPLLRSVWGRKRPRPPPERGPGNGTEPGPGYGMPGRGPGWMGDETDLWEPKCVKMEDIMPRGRG</sequence>